<evidence type="ECO:0000313" key="4">
    <source>
        <dbReference type="Proteomes" id="UP000677228"/>
    </source>
</evidence>
<protein>
    <submittedName>
        <fullName evidence="2">Uncharacterized protein</fullName>
    </submittedName>
</protein>
<dbReference type="AlphaFoldDB" id="A0A8S2E0B1"/>
<dbReference type="Proteomes" id="UP000682733">
    <property type="component" value="Unassembled WGS sequence"/>
</dbReference>
<sequence>MLLTTMPLKQLPLLCSRASTKASSLNQHNLLVSPSSDSQNTQSHPASQLDTQLNSTPPSTPVFITGSSIIQNLEQGVSTFNGTNFNVKVRTKSGYSILDMIQSIQMNQIDSNFHLSAHTVFCIGSIHLKKTGPDESIKSIQRLIQILKDKYPKMKLAFATIPPQFDPLLKPKLQQFQNGDIDEFNRKLLQLSSTNGVDTIHCNFQKNMLNNGGIHLNENATITLSNAIDEYLKTFI</sequence>
<feature type="region of interest" description="Disordered" evidence="1">
    <location>
        <begin position="30"/>
        <end position="57"/>
    </location>
</feature>
<dbReference type="EMBL" id="CAJNOK010009829">
    <property type="protein sequence ID" value="CAF1099444.1"/>
    <property type="molecule type" value="Genomic_DNA"/>
</dbReference>
<name>A0A8S2E0B1_9BILA</name>
<proteinExistence type="predicted"/>
<gene>
    <name evidence="2" type="ORF">OVA965_LOCUS19215</name>
    <name evidence="3" type="ORF">TMI583_LOCUS19228</name>
</gene>
<evidence type="ECO:0000313" key="3">
    <source>
        <dbReference type="EMBL" id="CAF3860818.1"/>
    </source>
</evidence>
<evidence type="ECO:0000313" key="2">
    <source>
        <dbReference type="EMBL" id="CAF1099444.1"/>
    </source>
</evidence>
<dbReference type="SUPFAM" id="SSF52266">
    <property type="entry name" value="SGNH hydrolase"/>
    <property type="match status" value="1"/>
</dbReference>
<dbReference type="Proteomes" id="UP000677228">
    <property type="component" value="Unassembled WGS sequence"/>
</dbReference>
<organism evidence="2 4">
    <name type="scientific">Didymodactylos carnosus</name>
    <dbReference type="NCBI Taxonomy" id="1234261"/>
    <lineage>
        <taxon>Eukaryota</taxon>
        <taxon>Metazoa</taxon>
        <taxon>Spiralia</taxon>
        <taxon>Gnathifera</taxon>
        <taxon>Rotifera</taxon>
        <taxon>Eurotatoria</taxon>
        <taxon>Bdelloidea</taxon>
        <taxon>Philodinida</taxon>
        <taxon>Philodinidae</taxon>
        <taxon>Didymodactylos</taxon>
    </lineage>
</organism>
<evidence type="ECO:0000256" key="1">
    <source>
        <dbReference type="SAM" id="MobiDB-lite"/>
    </source>
</evidence>
<dbReference type="EMBL" id="CAJOBA010009849">
    <property type="protein sequence ID" value="CAF3860818.1"/>
    <property type="molecule type" value="Genomic_DNA"/>
</dbReference>
<accession>A0A8S2E0B1</accession>
<reference evidence="2" key="1">
    <citation type="submission" date="2021-02" db="EMBL/GenBank/DDBJ databases">
        <authorList>
            <person name="Nowell W R."/>
        </authorList>
    </citation>
    <scope>NUCLEOTIDE SEQUENCE</scope>
</reference>
<dbReference type="Gene3D" id="3.40.50.1110">
    <property type="entry name" value="SGNH hydrolase"/>
    <property type="match status" value="1"/>
</dbReference>
<dbReference type="InterPro" id="IPR036514">
    <property type="entry name" value="SGNH_hydro_sf"/>
</dbReference>
<comment type="caution">
    <text evidence="2">The sequence shown here is derived from an EMBL/GenBank/DDBJ whole genome shotgun (WGS) entry which is preliminary data.</text>
</comment>